<proteinExistence type="predicted"/>
<evidence type="ECO:0000259" key="2">
    <source>
        <dbReference type="Pfam" id="PF25149"/>
    </source>
</evidence>
<feature type="domain" description="DUF7825" evidence="2">
    <location>
        <begin position="718"/>
        <end position="815"/>
    </location>
</feature>
<evidence type="ECO:0000259" key="1">
    <source>
        <dbReference type="Pfam" id="PF25148"/>
    </source>
</evidence>
<reference evidence="3 4" key="1">
    <citation type="submission" date="2022-10" db="EMBL/GenBank/DDBJ databases">
        <title>The complete genomes of actinobacterial strains from the NBC collection.</title>
        <authorList>
            <person name="Joergensen T.S."/>
            <person name="Alvarez Arevalo M."/>
            <person name="Sterndorff E.B."/>
            <person name="Faurdal D."/>
            <person name="Vuksanovic O."/>
            <person name="Mourched A.-S."/>
            <person name="Charusanti P."/>
            <person name="Shaw S."/>
            <person name="Blin K."/>
            <person name="Weber T."/>
        </authorList>
    </citation>
    <scope>NUCLEOTIDE SEQUENCE [LARGE SCALE GENOMIC DNA]</scope>
    <source>
        <strain evidence="3 4">NBC_01247</strain>
    </source>
</reference>
<organism evidence="3 4">
    <name type="scientific">Kitasatospora herbaricolor</name>
    <dbReference type="NCBI Taxonomy" id="68217"/>
    <lineage>
        <taxon>Bacteria</taxon>
        <taxon>Bacillati</taxon>
        <taxon>Actinomycetota</taxon>
        <taxon>Actinomycetes</taxon>
        <taxon>Kitasatosporales</taxon>
        <taxon>Streptomycetaceae</taxon>
        <taxon>Kitasatospora</taxon>
    </lineage>
</organism>
<dbReference type="Proteomes" id="UP001432014">
    <property type="component" value="Chromosome"/>
</dbReference>
<evidence type="ECO:0000313" key="4">
    <source>
        <dbReference type="Proteomes" id="UP001432014"/>
    </source>
</evidence>
<gene>
    <name evidence="3" type="ORF">OG469_09895</name>
</gene>
<protein>
    <submittedName>
        <fullName evidence="3">DUF6493 family protein</fullName>
    </submittedName>
</protein>
<dbReference type="RefSeq" id="WP_329499578.1">
    <property type="nucleotide sequence ID" value="NZ_CP108460.1"/>
</dbReference>
<dbReference type="InterPro" id="IPR056727">
    <property type="entry name" value="DUF7825"/>
</dbReference>
<evidence type="ECO:0000313" key="3">
    <source>
        <dbReference type="EMBL" id="WUS55801.1"/>
    </source>
</evidence>
<accession>A0ABZ1W4P8</accession>
<dbReference type="Pfam" id="PF25149">
    <property type="entry name" value="DUF7825"/>
    <property type="match status" value="1"/>
</dbReference>
<name>A0ABZ1W4P8_9ACTN</name>
<feature type="domain" description="DUF7824" evidence="1">
    <location>
        <begin position="453"/>
        <end position="606"/>
    </location>
</feature>
<dbReference type="EMBL" id="CP108482">
    <property type="protein sequence ID" value="WUS55801.1"/>
    <property type="molecule type" value="Genomic_DNA"/>
</dbReference>
<dbReference type="InterPro" id="IPR056726">
    <property type="entry name" value="DUF7824"/>
</dbReference>
<sequence>MNRGEELRLKVAQRDTRTSGEKVVDACRTGKPSLLPGLLDGMTPAERRACLPELKELRKQVREDWSSSSRPVREALQVAGAGCHTAPAAAASWIGAGDLAGWAGLDTPALVTVIERQPADWQAGVVARLAARRSTAWGWNDYPAIERMVRSSGCPVPTSDAFVEGWLRDRTWGADGRRRRGSLLGVLREDDLLPALLPRLFELAEVAGSLAPAPNRKPPDTWPGALAELARSGVLDRAELLALCLARLVRGGRPNDQRAFLAVLEALAPTAEENLRHARDQVAMLDGLSTVAARAQQVLAGLDDAGLLAPDLLTEASEVVLFRTEKKLIRAQLTWLDKAARRDPDRAGPVVLATAGAFGHPDTALQERALNVVARHLPAAGPAVLPDLRLAAEGLNPVHHRRAAELLGMAAPAPVGTPADLLPPAPRPQPLAAPLATPAEVAEELSAVLAGGADVAAFERVLDGLVRHAHQDREALVEALQPVLRVHQWHGGQRWADCGPSDVLYVASAVAGLVPPQRLWDGLHGKARSPLRGHGNTTVFGRWFAARLEEAAWQVTATRPPLLLAVPSVASGALDAAELVARVAAYEAAGARPGEVDLSCALLRVVPTSDAGVLAAAGRLTSPAGLRVAGWLRAGGLPAQPSERVRFAPGRGGRLDHRYQERWWEGLVRYEVAQPGPRVPEGPGGGGLAQECLDLLAATGPGVQRARSQTEWTWSPTPHWLAALPNHREELAARLLDGFAGAADRDERGAPQLLPYLAEADGPAGPAVHLALAYGLGARHEEDRAAAVDALLVLAARGDLDAALLGTELAELAGVGALKPSRLAPALALAAGTGAYGTLWSVLAGALPGLLAGLAPGGAPRGSGELLAVAADCVRRSGASGAVAEVTALAARGGSSRLVREARALCEALGEALGEG</sequence>
<dbReference type="Pfam" id="PF25148">
    <property type="entry name" value="DUF7824"/>
    <property type="match status" value="1"/>
</dbReference>
<keyword evidence="4" id="KW-1185">Reference proteome</keyword>